<dbReference type="AlphaFoldDB" id="A0A836GZU6"/>
<evidence type="ECO:0000313" key="5">
    <source>
        <dbReference type="Proteomes" id="UP000674143"/>
    </source>
</evidence>
<dbReference type="EMBL" id="JAFHLR010000030">
    <property type="protein sequence ID" value="KAG5472698.1"/>
    <property type="molecule type" value="Genomic_DNA"/>
</dbReference>
<dbReference type="Gene3D" id="2.130.10.10">
    <property type="entry name" value="YVTN repeat-like/Quinoprotein amine dehydrogenase"/>
    <property type="match status" value="1"/>
</dbReference>
<dbReference type="InterPro" id="IPR050459">
    <property type="entry name" value="WD_repeat_RBAP46/RBAP48/MSI1"/>
</dbReference>
<dbReference type="Proteomes" id="UP000674143">
    <property type="component" value="Unassembled WGS sequence"/>
</dbReference>
<organism evidence="4 5">
    <name type="scientific">Leishmania orientalis</name>
    <dbReference type="NCBI Taxonomy" id="2249476"/>
    <lineage>
        <taxon>Eukaryota</taxon>
        <taxon>Discoba</taxon>
        <taxon>Euglenozoa</taxon>
        <taxon>Kinetoplastea</taxon>
        <taxon>Metakinetoplastina</taxon>
        <taxon>Trypanosomatida</taxon>
        <taxon>Trypanosomatidae</taxon>
        <taxon>Leishmaniinae</taxon>
        <taxon>Leishmania</taxon>
    </lineage>
</organism>
<name>A0A836GZU6_9TRYP</name>
<dbReference type="RefSeq" id="XP_067061094.1">
    <property type="nucleotide sequence ID" value="XM_067204057.1"/>
</dbReference>
<dbReference type="PANTHER" id="PTHR22850">
    <property type="entry name" value="WD40 REPEAT FAMILY"/>
    <property type="match status" value="1"/>
</dbReference>
<evidence type="ECO:0000313" key="4">
    <source>
        <dbReference type="EMBL" id="KAG5472698.1"/>
    </source>
</evidence>
<dbReference type="KEGG" id="loi:92357991"/>
<evidence type="ECO:0000256" key="1">
    <source>
        <dbReference type="ARBA" id="ARBA00022574"/>
    </source>
</evidence>
<dbReference type="InterPro" id="IPR001680">
    <property type="entry name" value="WD40_rpt"/>
</dbReference>
<feature type="repeat" description="WD" evidence="3">
    <location>
        <begin position="9"/>
        <end position="44"/>
    </location>
</feature>
<dbReference type="InterPro" id="IPR036322">
    <property type="entry name" value="WD40_repeat_dom_sf"/>
</dbReference>
<protein>
    <recommendedName>
        <fullName evidence="6">Guanine nucleotide-binding protein subunit beta-like protein</fullName>
    </recommendedName>
</protein>
<sequence length="84" mass="8706">MSIGGATIHAAHASGASAAQFHPIGAFLLATASAEGSISLWDIRRLTEPVGDLSFHGRVITGLQWSPFSDTVLLSYGADGRVVL</sequence>
<accession>A0A836GZU6</accession>
<dbReference type="GeneID" id="92357991"/>
<comment type="caution">
    <text evidence="4">The sequence shown here is derived from an EMBL/GenBank/DDBJ whole genome shotgun (WGS) entry which is preliminary data.</text>
</comment>
<reference evidence="5" key="2">
    <citation type="journal article" date="2021" name="Sci. Data">
        <title>Chromosome-scale genome sequencing, assembly and annotation of six genomes from subfamily Leishmaniinae.</title>
        <authorList>
            <person name="Almutairi H."/>
            <person name="Urbaniak M.D."/>
            <person name="Bates M.D."/>
            <person name="Jariyapan N."/>
            <person name="Kwakye-Nuako G."/>
            <person name="Thomaz Soccol V."/>
            <person name="Al-Salem W.S."/>
            <person name="Dillon R.J."/>
            <person name="Bates P.A."/>
            <person name="Gatherer D."/>
        </authorList>
    </citation>
    <scope>NUCLEOTIDE SEQUENCE [LARGE SCALE GENOMIC DNA]</scope>
</reference>
<evidence type="ECO:0008006" key="6">
    <source>
        <dbReference type="Google" id="ProtNLM"/>
    </source>
</evidence>
<proteinExistence type="predicted"/>
<gene>
    <name evidence="4" type="ORF">LSCM4_02020</name>
</gene>
<dbReference type="PROSITE" id="PS50082">
    <property type="entry name" value="WD_REPEATS_2"/>
    <property type="match status" value="1"/>
</dbReference>
<dbReference type="InterPro" id="IPR015943">
    <property type="entry name" value="WD40/YVTN_repeat-like_dom_sf"/>
</dbReference>
<keyword evidence="1 3" id="KW-0853">WD repeat</keyword>
<evidence type="ECO:0000256" key="3">
    <source>
        <dbReference type="PROSITE-ProRule" id="PRU00221"/>
    </source>
</evidence>
<reference evidence="5" key="1">
    <citation type="journal article" date="2021" name="Microbiol. Resour. Announc.">
        <title>LGAAP: Leishmaniinae Genome Assembly and Annotation Pipeline.</title>
        <authorList>
            <person name="Almutairi H."/>
            <person name="Urbaniak M.D."/>
            <person name="Bates M.D."/>
            <person name="Jariyapan N."/>
            <person name="Kwakye-Nuako G."/>
            <person name="Thomaz-Soccol V."/>
            <person name="Al-Salem W.S."/>
            <person name="Dillon R.J."/>
            <person name="Bates P.A."/>
            <person name="Gatherer D."/>
        </authorList>
    </citation>
    <scope>NUCLEOTIDE SEQUENCE [LARGE SCALE GENOMIC DNA]</scope>
</reference>
<dbReference type="Pfam" id="PF00400">
    <property type="entry name" value="WD40"/>
    <property type="match status" value="2"/>
</dbReference>
<keyword evidence="5" id="KW-1185">Reference proteome</keyword>
<keyword evidence="2" id="KW-0677">Repeat</keyword>
<evidence type="ECO:0000256" key="2">
    <source>
        <dbReference type="ARBA" id="ARBA00022737"/>
    </source>
</evidence>
<dbReference type="SUPFAM" id="SSF50978">
    <property type="entry name" value="WD40 repeat-like"/>
    <property type="match status" value="1"/>
</dbReference>